<dbReference type="InterPro" id="IPR031968">
    <property type="entry name" value="VASt"/>
</dbReference>
<keyword evidence="3" id="KW-1133">Transmembrane helix</keyword>
<accession>A0A7S1GFN0</accession>
<gene>
    <name evidence="5" type="ORF">POKL1161_LOCUS1267</name>
</gene>
<keyword evidence="2 3" id="KW-0472">Membrane</keyword>
<feature type="domain" description="VASt" evidence="4">
    <location>
        <begin position="81"/>
        <end position="255"/>
    </location>
</feature>
<organism evidence="5">
    <name type="scientific">Picochlorum oklahomense</name>
    <dbReference type="NCBI Taxonomy" id="249345"/>
    <lineage>
        <taxon>Eukaryota</taxon>
        <taxon>Viridiplantae</taxon>
        <taxon>Chlorophyta</taxon>
        <taxon>core chlorophytes</taxon>
        <taxon>Trebouxiophyceae</taxon>
        <taxon>Trebouxiophyceae incertae sedis</taxon>
        <taxon>Picochlorum</taxon>
    </lineage>
</organism>
<protein>
    <recommendedName>
        <fullName evidence="4">VASt domain-containing protein</fullName>
    </recommendedName>
</protein>
<evidence type="ECO:0000313" key="5">
    <source>
        <dbReference type="EMBL" id="CAD8928914.1"/>
    </source>
</evidence>
<evidence type="ECO:0000259" key="4">
    <source>
        <dbReference type="PROSITE" id="PS51778"/>
    </source>
</evidence>
<dbReference type="InterPro" id="IPR051482">
    <property type="entry name" value="Cholesterol_transport"/>
</dbReference>
<evidence type="ECO:0000256" key="2">
    <source>
        <dbReference type="ARBA" id="ARBA00023136"/>
    </source>
</evidence>
<sequence>MGIPLAQQLQEELKHGSPHLRVILPAAAAILWTIRKLTGHKEPAKDKPHGKETGKAIDLNFSFKKRGKTPHLPYKPPQEGKRVVLLDMVVQTSIRDFWNDMLSSSSTELVEFHAGMGDRDIYLGSWKEQADGSKTRLLKFVKPLKNPLGPKSANNYQTFTLVDMSPNGCTMTARCTSEGVPFANSFENHLLWVVSQEDADHTRVVITGECNFTSPVFGPLKGTISRESVKGMQAAYQTFHDVLKNKYGEEEEEEQMMSDPLDALSKSTFVSGLANSAQTNPAMLVVILASFIILWRMVMMNTLYTQLLKRLAQQALMSQAS</sequence>
<dbReference type="GO" id="GO:0140268">
    <property type="term" value="C:endoplasmic reticulum-plasma membrane contact site"/>
    <property type="evidence" value="ECO:0007669"/>
    <property type="project" value="TreeGrafter"/>
</dbReference>
<dbReference type="GO" id="GO:0005886">
    <property type="term" value="C:plasma membrane"/>
    <property type="evidence" value="ECO:0007669"/>
    <property type="project" value="TreeGrafter"/>
</dbReference>
<proteinExistence type="predicted"/>
<feature type="transmembrane region" description="Helical" evidence="3">
    <location>
        <begin position="282"/>
        <end position="304"/>
    </location>
</feature>
<dbReference type="PANTHER" id="PTHR23319">
    <property type="entry name" value="GRAM DOMAIN CONTAINING 1B, ISOFORM E"/>
    <property type="match status" value="1"/>
</dbReference>
<reference evidence="5" key="1">
    <citation type="submission" date="2021-01" db="EMBL/GenBank/DDBJ databases">
        <authorList>
            <person name="Corre E."/>
            <person name="Pelletier E."/>
            <person name="Niang G."/>
            <person name="Scheremetjew M."/>
            <person name="Finn R."/>
            <person name="Kale V."/>
            <person name="Holt S."/>
            <person name="Cochrane G."/>
            <person name="Meng A."/>
            <person name="Brown T."/>
            <person name="Cohen L."/>
        </authorList>
    </citation>
    <scope>NUCLEOTIDE SEQUENCE</scope>
    <source>
        <strain evidence="5">CCMP2329</strain>
    </source>
</reference>
<keyword evidence="3" id="KW-0812">Transmembrane</keyword>
<dbReference type="PROSITE" id="PS51778">
    <property type="entry name" value="VAST"/>
    <property type="match status" value="1"/>
</dbReference>
<name>A0A7S1GFN0_9CHLO</name>
<dbReference type="GO" id="GO:0032934">
    <property type="term" value="F:sterol binding"/>
    <property type="evidence" value="ECO:0007669"/>
    <property type="project" value="TreeGrafter"/>
</dbReference>
<dbReference type="GO" id="GO:0032366">
    <property type="term" value="P:intracellular sterol transport"/>
    <property type="evidence" value="ECO:0007669"/>
    <property type="project" value="TreeGrafter"/>
</dbReference>
<dbReference type="Pfam" id="PF16016">
    <property type="entry name" value="VASt"/>
    <property type="match status" value="1"/>
</dbReference>
<dbReference type="AlphaFoldDB" id="A0A7S1GFN0"/>
<dbReference type="GO" id="GO:0005789">
    <property type="term" value="C:endoplasmic reticulum membrane"/>
    <property type="evidence" value="ECO:0007669"/>
    <property type="project" value="TreeGrafter"/>
</dbReference>
<dbReference type="EMBL" id="HBFV01001863">
    <property type="protein sequence ID" value="CAD8928914.1"/>
    <property type="molecule type" value="Transcribed_RNA"/>
</dbReference>
<dbReference type="PANTHER" id="PTHR23319:SF4">
    <property type="entry name" value="GRAM DOMAIN CONTAINING 1B, ISOFORM E"/>
    <property type="match status" value="1"/>
</dbReference>
<evidence type="ECO:0000256" key="3">
    <source>
        <dbReference type="SAM" id="Phobius"/>
    </source>
</evidence>
<dbReference type="GO" id="GO:0120015">
    <property type="term" value="F:sterol transfer activity"/>
    <property type="evidence" value="ECO:0007669"/>
    <property type="project" value="TreeGrafter"/>
</dbReference>
<evidence type="ECO:0000256" key="1">
    <source>
        <dbReference type="ARBA" id="ARBA00004370"/>
    </source>
</evidence>
<comment type="subcellular location">
    <subcellularLocation>
        <location evidence="1">Membrane</location>
    </subcellularLocation>
</comment>